<feature type="compositionally biased region" description="Basic residues" evidence="6">
    <location>
        <begin position="216"/>
        <end position="225"/>
    </location>
</feature>
<evidence type="ECO:0000256" key="7">
    <source>
        <dbReference type="SAM" id="Phobius"/>
    </source>
</evidence>
<dbReference type="InterPro" id="IPR011257">
    <property type="entry name" value="DNA_glycosylase"/>
</dbReference>
<dbReference type="GO" id="GO:0008725">
    <property type="term" value="F:DNA-3-methyladenine glycosylase activity"/>
    <property type="evidence" value="ECO:0007669"/>
    <property type="project" value="TreeGrafter"/>
</dbReference>
<keyword evidence="7" id="KW-0472">Membrane</keyword>
<sequence>MYFQYDQEVIDALSAKDPILGAAIAKIGPVKRKVTPDLFESLIKSIVGQQISTKAQETIWARMLDTLGTIAPEKLLSLKDDEIQSFGLSYRKVTYIKGAAEAIVTGKLNLSELDHLPDEAVIQKLSELKGIGKWTAEMLLTFSMQRPDILSWDDLAIHRGLRMLYHHRRVTKKLFNKYKRRYSPYASVASLYLWAIAGGAIPEMKDYAPLTEAEKARRKKTRRAAQKQNKSRDKL</sequence>
<comment type="similarity">
    <text evidence="2">Belongs to the alkylbase DNA glycosidase AlkA family.</text>
</comment>
<dbReference type="Pfam" id="PF00730">
    <property type="entry name" value="HhH-GPD"/>
    <property type="match status" value="1"/>
</dbReference>
<dbReference type="SUPFAM" id="SSF48150">
    <property type="entry name" value="DNA-glycosylase"/>
    <property type="match status" value="1"/>
</dbReference>
<proteinExistence type="inferred from homology"/>
<keyword evidence="7" id="KW-1133">Transmembrane helix</keyword>
<organism evidence="9 10">
    <name type="scientific">Pisciglobus halotolerans</name>
    <dbReference type="NCBI Taxonomy" id="745365"/>
    <lineage>
        <taxon>Bacteria</taxon>
        <taxon>Bacillati</taxon>
        <taxon>Bacillota</taxon>
        <taxon>Bacilli</taxon>
        <taxon>Lactobacillales</taxon>
        <taxon>Carnobacteriaceae</taxon>
    </lineage>
</organism>
<reference evidence="9 10" key="1">
    <citation type="submission" date="2016-10" db="EMBL/GenBank/DDBJ databases">
        <authorList>
            <person name="de Groot N.N."/>
        </authorList>
    </citation>
    <scope>NUCLEOTIDE SEQUENCE [LARGE SCALE GENOMIC DNA]</scope>
    <source>
        <strain evidence="9 10">DSM 27630</strain>
    </source>
</reference>
<dbReference type="InterPro" id="IPR003265">
    <property type="entry name" value="HhH-GPD_domain"/>
</dbReference>
<feature type="domain" description="HhH-GPD" evidence="8">
    <location>
        <begin position="47"/>
        <end position="198"/>
    </location>
</feature>
<dbReference type="OrthoDB" id="9785929at2"/>
<dbReference type="EMBL" id="FOQE01000001">
    <property type="protein sequence ID" value="SFH52181.1"/>
    <property type="molecule type" value="Genomic_DNA"/>
</dbReference>
<dbReference type="CDD" id="cd00056">
    <property type="entry name" value="ENDO3c"/>
    <property type="match status" value="1"/>
</dbReference>
<dbReference type="AlphaFoldDB" id="A0A1I3AS53"/>
<name>A0A1I3AS53_9LACT</name>
<dbReference type="SMART" id="SM00478">
    <property type="entry name" value="ENDO3c"/>
    <property type="match status" value="1"/>
</dbReference>
<protein>
    <recommendedName>
        <fullName evidence="3">DNA-3-methyladenine glycosylase II</fullName>
        <ecNumber evidence="3">3.2.2.21</ecNumber>
    </recommendedName>
</protein>
<comment type="catalytic activity">
    <reaction evidence="1">
        <text>Hydrolysis of alkylated DNA, releasing 3-methyladenine, 3-methylguanine, 7-methylguanine and 7-methyladenine.</text>
        <dbReference type="EC" id="3.2.2.21"/>
    </reaction>
</comment>
<gene>
    <name evidence="9" type="ORF">SAMN04489868_101122</name>
</gene>
<evidence type="ECO:0000313" key="10">
    <source>
        <dbReference type="Proteomes" id="UP000198668"/>
    </source>
</evidence>
<dbReference type="RefSeq" id="WP_092090751.1">
    <property type="nucleotide sequence ID" value="NZ_FOQE01000001.1"/>
</dbReference>
<dbReference type="GO" id="GO:0006285">
    <property type="term" value="P:base-excision repair, AP site formation"/>
    <property type="evidence" value="ECO:0007669"/>
    <property type="project" value="TreeGrafter"/>
</dbReference>
<dbReference type="Proteomes" id="UP000198668">
    <property type="component" value="Unassembled WGS sequence"/>
</dbReference>
<feature type="region of interest" description="Disordered" evidence="6">
    <location>
        <begin position="213"/>
        <end position="235"/>
    </location>
</feature>
<keyword evidence="4" id="KW-0227">DNA damage</keyword>
<evidence type="ECO:0000256" key="4">
    <source>
        <dbReference type="ARBA" id="ARBA00022763"/>
    </source>
</evidence>
<dbReference type="GO" id="GO:0005737">
    <property type="term" value="C:cytoplasm"/>
    <property type="evidence" value="ECO:0007669"/>
    <property type="project" value="TreeGrafter"/>
</dbReference>
<dbReference type="GO" id="GO:0032993">
    <property type="term" value="C:protein-DNA complex"/>
    <property type="evidence" value="ECO:0007669"/>
    <property type="project" value="TreeGrafter"/>
</dbReference>
<evidence type="ECO:0000256" key="3">
    <source>
        <dbReference type="ARBA" id="ARBA00012000"/>
    </source>
</evidence>
<dbReference type="Gene3D" id="1.10.340.30">
    <property type="entry name" value="Hypothetical protein, domain 2"/>
    <property type="match status" value="1"/>
</dbReference>
<evidence type="ECO:0000256" key="1">
    <source>
        <dbReference type="ARBA" id="ARBA00000086"/>
    </source>
</evidence>
<evidence type="ECO:0000313" key="9">
    <source>
        <dbReference type="EMBL" id="SFH52181.1"/>
    </source>
</evidence>
<dbReference type="FunFam" id="1.10.340.30:FF:000004">
    <property type="entry name" value="DNA-3-methyladenine glycosylase II"/>
    <property type="match status" value="1"/>
</dbReference>
<evidence type="ECO:0000256" key="5">
    <source>
        <dbReference type="ARBA" id="ARBA00023204"/>
    </source>
</evidence>
<keyword evidence="10" id="KW-1185">Reference proteome</keyword>
<dbReference type="Gene3D" id="1.10.1670.40">
    <property type="match status" value="1"/>
</dbReference>
<dbReference type="GO" id="GO:0043916">
    <property type="term" value="F:DNA-7-methylguanine glycosylase activity"/>
    <property type="evidence" value="ECO:0007669"/>
    <property type="project" value="TreeGrafter"/>
</dbReference>
<dbReference type="EC" id="3.2.2.21" evidence="3"/>
<accession>A0A1I3AS53</accession>
<evidence type="ECO:0000256" key="2">
    <source>
        <dbReference type="ARBA" id="ARBA00010817"/>
    </source>
</evidence>
<evidence type="ECO:0000256" key="6">
    <source>
        <dbReference type="SAM" id="MobiDB-lite"/>
    </source>
</evidence>
<dbReference type="InterPro" id="IPR051912">
    <property type="entry name" value="Alkylbase_DNA_Glycosylase/TA"/>
</dbReference>
<feature type="transmembrane region" description="Helical" evidence="7">
    <location>
        <begin position="182"/>
        <end position="201"/>
    </location>
</feature>
<keyword evidence="5" id="KW-0234">DNA repair</keyword>
<dbReference type="PANTHER" id="PTHR43003:SF5">
    <property type="entry name" value="DNA-3-METHYLADENINE GLYCOSYLASE"/>
    <property type="match status" value="1"/>
</dbReference>
<keyword evidence="7" id="KW-0812">Transmembrane</keyword>
<dbReference type="GO" id="GO:0006307">
    <property type="term" value="P:DNA alkylation repair"/>
    <property type="evidence" value="ECO:0007669"/>
    <property type="project" value="TreeGrafter"/>
</dbReference>
<evidence type="ECO:0000259" key="8">
    <source>
        <dbReference type="SMART" id="SM00478"/>
    </source>
</evidence>
<dbReference type="PANTHER" id="PTHR43003">
    <property type="entry name" value="DNA-3-METHYLADENINE GLYCOSYLASE"/>
    <property type="match status" value="1"/>
</dbReference>
<dbReference type="GO" id="GO:0032131">
    <property type="term" value="F:alkylated DNA binding"/>
    <property type="evidence" value="ECO:0007669"/>
    <property type="project" value="TreeGrafter"/>
</dbReference>